<keyword evidence="1" id="KW-0863">Zinc-finger</keyword>
<name>A0A6N7W2D5_ACIFE</name>
<keyword evidence="1" id="KW-0862">Zinc</keyword>
<evidence type="ECO:0000256" key="1">
    <source>
        <dbReference type="PROSITE-ProRule" id="PRU00325"/>
    </source>
</evidence>
<dbReference type="EMBL" id="VULN01000009">
    <property type="protein sequence ID" value="MSS82328.1"/>
    <property type="molecule type" value="Genomic_DNA"/>
</dbReference>
<dbReference type="PROSITE" id="PS50966">
    <property type="entry name" value="ZF_SWIM"/>
    <property type="match status" value="1"/>
</dbReference>
<feature type="domain" description="SWIM-type" evidence="2">
    <location>
        <begin position="35"/>
        <end position="75"/>
    </location>
</feature>
<reference evidence="3 4" key="1">
    <citation type="submission" date="2019-08" db="EMBL/GenBank/DDBJ databases">
        <title>In-depth cultivation of the pig gut microbiome towards novel bacterial diversity and tailored functional studies.</title>
        <authorList>
            <person name="Wylensek D."/>
            <person name="Hitch T.C.A."/>
            <person name="Clavel T."/>
        </authorList>
    </citation>
    <scope>NUCLEOTIDE SEQUENCE [LARGE SCALE GENOMIC DNA]</scope>
    <source>
        <strain evidence="3 4">WCA-389-WT-5B</strain>
    </source>
</reference>
<dbReference type="InterPro" id="IPR007527">
    <property type="entry name" value="Znf_SWIM"/>
</dbReference>
<organism evidence="3 4">
    <name type="scientific">Acidaminococcus fermentans</name>
    <dbReference type="NCBI Taxonomy" id="905"/>
    <lineage>
        <taxon>Bacteria</taxon>
        <taxon>Bacillati</taxon>
        <taxon>Bacillota</taxon>
        <taxon>Negativicutes</taxon>
        <taxon>Acidaminococcales</taxon>
        <taxon>Acidaminococcaceae</taxon>
        <taxon>Acidaminococcus</taxon>
    </lineage>
</organism>
<keyword evidence="1" id="KW-0479">Metal-binding</keyword>
<dbReference type="AlphaFoldDB" id="A0A6N7W2D5"/>
<dbReference type="OrthoDB" id="1864112at2"/>
<protein>
    <recommendedName>
        <fullName evidence="2">SWIM-type domain-containing protein</fullName>
    </recommendedName>
</protein>
<dbReference type="GO" id="GO:0008270">
    <property type="term" value="F:zinc ion binding"/>
    <property type="evidence" value="ECO:0007669"/>
    <property type="project" value="UniProtKB-KW"/>
</dbReference>
<proteinExistence type="predicted"/>
<evidence type="ECO:0000259" key="2">
    <source>
        <dbReference type="PROSITE" id="PS50966"/>
    </source>
</evidence>
<sequence>MRNLLENIDEKRYKSAMAAELTPLSIDTSTKSGRFVGSTGEIYDTTLCSCTCMDFEFNNETLACKHILRLAMELNLIPNDGMVSDVQKAYAKYYLGVLKTFAKTAPLMEAMRLTFITLDLLKSSGYSCQNDILSFAGVPDLLNSGLFELTKKEKIKIKKNYKKDFSSIRKAVEARVGEFIIENIDYKPLFDVLKDMTKEKLDAHL</sequence>
<dbReference type="Proteomes" id="UP000441455">
    <property type="component" value="Unassembled WGS sequence"/>
</dbReference>
<dbReference type="RefSeq" id="WP_154488197.1">
    <property type="nucleotide sequence ID" value="NZ_VULN01000009.1"/>
</dbReference>
<accession>A0A6N7W2D5</accession>
<gene>
    <name evidence="3" type="ORF">FX155_06950</name>
</gene>
<comment type="caution">
    <text evidence="3">The sequence shown here is derived from an EMBL/GenBank/DDBJ whole genome shotgun (WGS) entry which is preliminary data.</text>
</comment>
<evidence type="ECO:0000313" key="4">
    <source>
        <dbReference type="Proteomes" id="UP000441455"/>
    </source>
</evidence>
<evidence type="ECO:0000313" key="3">
    <source>
        <dbReference type="EMBL" id="MSS82328.1"/>
    </source>
</evidence>